<reference evidence="3 4" key="1">
    <citation type="journal article" date="2002" name="Nucleic Acids Res.">
        <title>The complete genomic sequence of Mycoplasma penetrans, an intracellular bacterial pathogen in humans.</title>
        <authorList>
            <person name="Sasaki Y."/>
            <person name="Ishikawa J."/>
            <person name="Yamashita A."/>
            <person name="Oshima K."/>
            <person name="Kenri T."/>
            <person name="Furuya K."/>
            <person name="Yoshino C."/>
            <person name="Horino A."/>
            <person name="Shiba T."/>
            <person name="Sasaki T."/>
            <person name="Hattori M."/>
        </authorList>
    </citation>
    <scope>NUCLEOTIDE SEQUENCE [LARGE SCALE GENOMIC DNA]</scope>
    <source>
        <strain evidence="3 4">HF-2</strain>
    </source>
</reference>
<dbReference type="STRING" id="272633.gene:10731206"/>
<sequence length="229" mass="26132">MFKRNKNNKIDNEKKESVFNSKEFQSNQPNQSSSSNLETNSTVNNFSNEQTRPTSPGNDLFFEKFEKSKKDFIKEKKKEKNVAKKSLSSKNKLLGFESRLRDEHYFKRFWIILLSVTFFVLAYACTVIGLCGPHFASVESSSKWIAAYNLYNGVFKTSVIFSGIIICIIPLPYIFLLSSWFIGINNVHRSKSFVVSNIAILVTSIVLLFFVIILSSIVFATTVSYRPIA</sequence>
<name>Q8EWT8_MALP2</name>
<keyword evidence="2" id="KW-0472">Membrane</keyword>
<feature type="compositionally biased region" description="Polar residues" evidence="1">
    <location>
        <begin position="37"/>
        <end position="57"/>
    </location>
</feature>
<gene>
    <name evidence="3" type="ordered locus">MYPE1130</name>
</gene>
<dbReference type="InParanoid" id="Q8EWT8"/>
<keyword evidence="2" id="KW-0812">Transmembrane</keyword>
<evidence type="ECO:0000313" key="4">
    <source>
        <dbReference type="Proteomes" id="UP000002522"/>
    </source>
</evidence>
<keyword evidence="2" id="KW-1133">Transmembrane helix</keyword>
<dbReference type="RefSeq" id="WP_011076941.1">
    <property type="nucleotide sequence ID" value="NC_004432.1"/>
</dbReference>
<feature type="transmembrane region" description="Helical" evidence="2">
    <location>
        <begin position="159"/>
        <end position="182"/>
    </location>
</feature>
<organism evidence="3 4">
    <name type="scientific">Malacoplasma penetrans (strain HF-2)</name>
    <name type="common">Mycoplasma penetrans</name>
    <dbReference type="NCBI Taxonomy" id="272633"/>
    <lineage>
        <taxon>Bacteria</taxon>
        <taxon>Bacillati</taxon>
        <taxon>Mycoplasmatota</taxon>
        <taxon>Mycoplasmoidales</taxon>
        <taxon>Mycoplasmoidaceae</taxon>
        <taxon>Malacoplasma</taxon>
    </lineage>
</organism>
<dbReference type="KEGG" id="mpe:MYPE1130"/>
<feature type="region of interest" description="Disordered" evidence="1">
    <location>
        <begin position="1"/>
        <end position="60"/>
    </location>
</feature>
<dbReference type="EMBL" id="BA000026">
    <property type="protein sequence ID" value="BAC43905.1"/>
    <property type="molecule type" value="Genomic_DNA"/>
</dbReference>
<dbReference type="Proteomes" id="UP000002522">
    <property type="component" value="Chromosome"/>
</dbReference>
<dbReference type="eggNOG" id="ENOG50304U3">
    <property type="taxonomic scope" value="Bacteria"/>
</dbReference>
<evidence type="ECO:0000256" key="1">
    <source>
        <dbReference type="SAM" id="MobiDB-lite"/>
    </source>
</evidence>
<dbReference type="AlphaFoldDB" id="Q8EWT8"/>
<evidence type="ECO:0000256" key="2">
    <source>
        <dbReference type="SAM" id="Phobius"/>
    </source>
</evidence>
<evidence type="ECO:0000313" key="3">
    <source>
        <dbReference type="EMBL" id="BAC43905.1"/>
    </source>
</evidence>
<feature type="compositionally biased region" description="Low complexity" evidence="1">
    <location>
        <begin position="25"/>
        <end position="36"/>
    </location>
</feature>
<keyword evidence="4" id="KW-1185">Reference proteome</keyword>
<dbReference type="HOGENOM" id="CLU_1208726_0_0_14"/>
<feature type="compositionally biased region" description="Basic and acidic residues" evidence="1">
    <location>
        <begin position="8"/>
        <end position="17"/>
    </location>
</feature>
<feature type="transmembrane region" description="Helical" evidence="2">
    <location>
        <begin position="194"/>
        <end position="220"/>
    </location>
</feature>
<accession>Q8EWT8</accession>
<proteinExistence type="predicted"/>
<protein>
    <submittedName>
        <fullName evidence="3">Uncharacterized protein</fullName>
    </submittedName>
</protein>
<feature type="transmembrane region" description="Helical" evidence="2">
    <location>
        <begin position="109"/>
        <end position="135"/>
    </location>
</feature>